<dbReference type="InterPro" id="IPR023214">
    <property type="entry name" value="HAD_sf"/>
</dbReference>
<dbReference type="GO" id="GO:0046404">
    <property type="term" value="F:ATP-dependent polydeoxyribonucleotide 5'-hydroxyl-kinase activity"/>
    <property type="evidence" value="ECO:0007669"/>
    <property type="project" value="TreeGrafter"/>
</dbReference>
<dbReference type="InterPro" id="IPR006549">
    <property type="entry name" value="HAD-SF_hydro_IIIA"/>
</dbReference>
<dbReference type="InterPro" id="IPR006551">
    <property type="entry name" value="Polynucleotide_phosphatase"/>
</dbReference>
<dbReference type="InterPro" id="IPR013954">
    <property type="entry name" value="PNK3P"/>
</dbReference>
<keyword evidence="3" id="KW-1185">Reference proteome</keyword>
<dbReference type="NCBIfam" id="TIGR01664">
    <property type="entry name" value="DNA-3'-Pase"/>
    <property type="match status" value="1"/>
</dbReference>
<dbReference type="Pfam" id="PF13671">
    <property type="entry name" value="AAA_33"/>
    <property type="match status" value="1"/>
</dbReference>
<dbReference type="FunFam" id="3.40.50.300:FF:002548">
    <property type="entry name" value="DNA kinase/phosphatase Pnk1"/>
    <property type="match status" value="1"/>
</dbReference>
<dbReference type="AlphaFoldDB" id="A0A6A6QF46"/>
<sequence>MGIDRPVPVKRASTDDRDISPPPLKKRQQSTTTNKAVANFFTPASKKEPEKMSWRVVNESLLIGRYQTSAGAKAVQSGAKRRKIAAFDFDSTLIASASGNRFGRDANDWRWWHGSVPGTLKSLHDEGYLVAVVSNQGGISLKPNPKTIKSDQKRLADFKGKVSAVLNQLDLPLSVYAATTRDHYRKPRIGMWQELLEDYDLESLDSVDLENSFFVGDAGGRMGNGTPGAPKDHSCSDRNFAANVGITFLTPEEYFLKEESQPFERDFDPASFIGAPSQSSLDAVSFSKSSELEIVLFCGSPGAGKSSFYWRQLQPLGYERVNQDLLKTRERCLKSASVFLEKGVSVVVDNTNADPETRSHWFKLAKQFKVPIRCVLFTASAKLCEHNDTVRALNVGPLTNPEKRTILPRVAFTSFTSRYREPRLEEGFQDIFRVDFKFEGSEQEQAVWSKYWL</sequence>
<dbReference type="Proteomes" id="UP000799750">
    <property type="component" value="Unassembled WGS sequence"/>
</dbReference>
<proteinExistence type="predicted"/>
<feature type="region of interest" description="Disordered" evidence="1">
    <location>
        <begin position="1"/>
        <end position="35"/>
    </location>
</feature>
<dbReference type="SUPFAM" id="SSF52540">
    <property type="entry name" value="P-loop containing nucleoside triphosphate hydrolases"/>
    <property type="match status" value="1"/>
</dbReference>
<dbReference type="GO" id="GO:0006281">
    <property type="term" value="P:DNA repair"/>
    <property type="evidence" value="ECO:0007669"/>
    <property type="project" value="TreeGrafter"/>
</dbReference>
<dbReference type="FunFam" id="3.40.50.1000:FF:000078">
    <property type="entry name" value="Bifunctional polynucleotide phosphatase/kinase"/>
    <property type="match status" value="1"/>
</dbReference>
<evidence type="ECO:0000313" key="3">
    <source>
        <dbReference type="Proteomes" id="UP000799750"/>
    </source>
</evidence>
<dbReference type="EMBL" id="MU004196">
    <property type="protein sequence ID" value="KAF2490902.1"/>
    <property type="molecule type" value="Genomic_DNA"/>
</dbReference>
<dbReference type="SUPFAM" id="SSF56784">
    <property type="entry name" value="HAD-like"/>
    <property type="match status" value="1"/>
</dbReference>
<reference evidence="2" key="1">
    <citation type="journal article" date="2020" name="Stud. Mycol.">
        <title>101 Dothideomycetes genomes: a test case for predicting lifestyles and emergence of pathogens.</title>
        <authorList>
            <person name="Haridas S."/>
            <person name="Albert R."/>
            <person name="Binder M."/>
            <person name="Bloem J."/>
            <person name="Labutti K."/>
            <person name="Salamov A."/>
            <person name="Andreopoulos B."/>
            <person name="Baker S."/>
            <person name="Barry K."/>
            <person name="Bills G."/>
            <person name="Bluhm B."/>
            <person name="Cannon C."/>
            <person name="Castanera R."/>
            <person name="Culley D."/>
            <person name="Daum C."/>
            <person name="Ezra D."/>
            <person name="Gonzalez J."/>
            <person name="Henrissat B."/>
            <person name="Kuo A."/>
            <person name="Liang C."/>
            <person name="Lipzen A."/>
            <person name="Lutzoni F."/>
            <person name="Magnuson J."/>
            <person name="Mondo S."/>
            <person name="Nolan M."/>
            <person name="Ohm R."/>
            <person name="Pangilinan J."/>
            <person name="Park H.-J."/>
            <person name="Ramirez L."/>
            <person name="Alfaro M."/>
            <person name="Sun H."/>
            <person name="Tritt A."/>
            <person name="Yoshinaga Y."/>
            <person name="Zwiers L.-H."/>
            <person name="Turgeon B."/>
            <person name="Goodwin S."/>
            <person name="Spatafora J."/>
            <person name="Crous P."/>
            <person name="Grigoriev I."/>
        </authorList>
    </citation>
    <scope>NUCLEOTIDE SEQUENCE</scope>
    <source>
        <strain evidence="2">CBS 269.34</strain>
    </source>
</reference>
<dbReference type="PANTHER" id="PTHR12083:SF9">
    <property type="entry name" value="BIFUNCTIONAL POLYNUCLEOTIDE PHOSPHATASE_KINASE"/>
    <property type="match status" value="1"/>
</dbReference>
<dbReference type="NCBIfam" id="TIGR01662">
    <property type="entry name" value="HAD-SF-IIIA"/>
    <property type="match status" value="1"/>
</dbReference>
<dbReference type="Gene3D" id="3.40.50.1000">
    <property type="entry name" value="HAD superfamily/HAD-like"/>
    <property type="match status" value="1"/>
</dbReference>
<dbReference type="InterPro" id="IPR027417">
    <property type="entry name" value="P-loop_NTPase"/>
</dbReference>
<dbReference type="OrthoDB" id="19045at2759"/>
<gene>
    <name evidence="2" type="ORF">BU16DRAFT_530491</name>
</gene>
<evidence type="ECO:0000313" key="2">
    <source>
        <dbReference type="EMBL" id="KAF2490902.1"/>
    </source>
</evidence>
<dbReference type="GO" id="GO:0003690">
    <property type="term" value="F:double-stranded DNA binding"/>
    <property type="evidence" value="ECO:0007669"/>
    <property type="project" value="TreeGrafter"/>
</dbReference>
<accession>A0A6A6QF46</accession>
<dbReference type="Gene3D" id="3.40.50.300">
    <property type="entry name" value="P-loop containing nucleotide triphosphate hydrolases"/>
    <property type="match status" value="1"/>
</dbReference>
<dbReference type="InterPro" id="IPR036412">
    <property type="entry name" value="HAD-like_sf"/>
</dbReference>
<protein>
    <submittedName>
        <fullName evidence="2">PNK3P-domain-containing protein</fullName>
    </submittedName>
</protein>
<dbReference type="PANTHER" id="PTHR12083">
    <property type="entry name" value="BIFUNCTIONAL POLYNUCLEOTIDE PHOSPHATASE/KINASE"/>
    <property type="match status" value="1"/>
</dbReference>
<dbReference type="GO" id="GO:0046403">
    <property type="term" value="F:polynucleotide 3'-phosphatase activity"/>
    <property type="evidence" value="ECO:0007669"/>
    <property type="project" value="TreeGrafter"/>
</dbReference>
<evidence type="ECO:0000256" key="1">
    <source>
        <dbReference type="SAM" id="MobiDB-lite"/>
    </source>
</evidence>
<name>A0A6A6QF46_9PEZI</name>
<dbReference type="Pfam" id="PF08645">
    <property type="entry name" value="PNK3P"/>
    <property type="match status" value="1"/>
</dbReference>
<dbReference type="CDD" id="cd01625">
    <property type="entry name" value="HAD_PNP"/>
    <property type="match status" value="1"/>
</dbReference>
<organism evidence="2 3">
    <name type="scientific">Lophium mytilinum</name>
    <dbReference type="NCBI Taxonomy" id="390894"/>
    <lineage>
        <taxon>Eukaryota</taxon>
        <taxon>Fungi</taxon>
        <taxon>Dikarya</taxon>
        <taxon>Ascomycota</taxon>
        <taxon>Pezizomycotina</taxon>
        <taxon>Dothideomycetes</taxon>
        <taxon>Pleosporomycetidae</taxon>
        <taxon>Mytilinidiales</taxon>
        <taxon>Mytilinidiaceae</taxon>
        <taxon>Lophium</taxon>
    </lineage>
</organism>